<gene>
    <name evidence="2" type="ORF">AURMO_00761</name>
</gene>
<feature type="transmembrane region" description="Helical" evidence="1">
    <location>
        <begin position="132"/>
        <end position="151"/>
    </location>
</feature>
<keyword evidence="3" id="KW-1185">Reference proteome</keyword>
<evidence type="ECO:0000256" key="1">
    <source>
        <dbReference type="SAM" id="Phobius"/>
    </source>
</evidence>
<evidence type="ECO:0008006" key="4">
    <source>
        <dbReference type="Google" id="ProtNLM"/>
    </source>
</evidence>
<dbReference type="AlphaFoldDB" id="A0A2Z3RX67"/>
<dbReference type="EMBL" id="CP023994">
    <property type="protein sequence ID" value="AWR21369.1"/>
    <property type="molecule type" value="Genomic_DNA"/>
</dbReference>
<keyword evidence="1" id="KW-1133">Transmembrane helix</keyword>
<feature type="transmembrane region" description="Helical" evidence="1">
    <location>
        <begin position="91"/>
        <end position="111"/>
    </location>
</feature>
<dbReference type="KEGG" id="aum:AURMO_00761"/>
<feature type="transmembrane region" description="Helical" evidence="1">
    <location>
        <begin position="15"/>
        <end position="44"/>
    </location>
</feature>
<feature type="transmembrane region" description="Helical" evidence="1">
    <location>
        <begin position="163"/>
        <end position="185"/>
    </location>
</feature>
<accession>A0A2Z3RX67</accession>
<protein>
    <recommendedName>
        <fullName evidence="4">DUF3159 domain-containing protein</fullName>
    </recommendedName>
</protein>
<dbReference type="PIRSF" id="PIRSF010219">
    <property type="entry name" value="UCP010219"/>
    <property type="match status" value="1"/>
</dbReference>
<reference evidence="2 3" key="1">
    <citation type="submission" date="2017-10" db="EMBL/GenBank/DDBJ databases">
        <title>Genome of an Actinobacterium that displays light-enhanced growth.</title>
        <authorList>
            <person name="Maresca J.A."/>
            <person name="Hempel P."/>
            <person name="Shevchenko O."/>
            <person name="Miller K.J."/>
            <person name="Hahn M.W."/>
        </authorList>
    </citation>
    <scope>NUCLEOTIDE SEQUENCE [LARGE SCALE GENOMIC DNA]</scope>
    <source>
        <strain evidence="2 3">MWH-Mo1</strain>
    </source>
</reference>
<keyword evidence="1" id="KW-0472">Membrane</keyword>
<dbReference type="Pfam" id="PF11361">
    <property type="entry name" value="DUF3159"/>
    <property type="match status" value="1"/>
</dbReference>
<feature type="transmembrane region" description="Helical" evidence="1">
    <location>
        <begin position="51"/>
        <end position="71"/>
    </location>
</feature>
<organism evidence="2 3">
    <name type="scientific">Aurantimicrobium photophilum</name>
    <dbReference type="NCBI Taxonomy" id="1987356"/>
    <lineage>
        <taxon>Bacteria</taxon>
        <taxon>Bacillati</taxon>
        <taxon>Actinomycetota</taxon>
        <taxon>Actinomycetes</taxon>
        <taxon>Micrococcales</taxon>
        <taxon>Microbacteriaceae</taxon>
        <taxon>Aurantimicrobium</taxon>
    </lineage>
</organism>
<sequence length="194" mass="21060">MGGALGIVETVLPGLLFVAVFTFTLNPWLAIWISVGASVLFTLYRLIRRQAATQALVGLAGVVLSAVLALMSNKPEDNFVVGMVTNGVYGLVFLLSILVGWPLIGVVVGLVRSEGTKWRQNRHHKRVYMGVTALWVGMFSLRLAVEVPLYLAGNVAGLATAKLILGLPLYVPVLALTWLIVRSLYREKTSNSQK</sequence>
<evidence type="ECO:0000313" key="3">
    <source>
        <dbReference type="Proteomes" id="UP000246894"/>
    </source>
</evidence>
<name>A0A2Z3RX67_9MICO</name>
<dbReference type="Proteomes" id="UP000246894">
    <property type="component" value="Chromosome"/>
</dbReference>
<keyword evidence="1" id="KW-0812">Transmembrane</keyword>
<dbReference type="InterPro" id="IPR016566">
    <property type="entry name" value="UCP010219"/>
</dbReference>
<proteinExistence type="predicted"/>
<evidence type="ECO:0000313" key="2">
    <source>
        <dbReference type="EMBL" id="AWR21369.1"/>
    </source>
</evidence>